<evidence type="ECO:0000256" key="9">
    <source>
        <dbReference type="ARBA" id="ARBA00022857"/>
    </source>
</evidence>
<feature type="domain" description="FAD-binding PCMH-type" evidence="17">
    <location>
        <begin position="52"/>
        <end position="219"/>
    </location>
</feature>
<evidence type="ECO:0000256" key="6">
    <source>
        <dbReference type="ARBA" id="ARBA00022618"/>
    </source>
</evidence>
<protein>
    <recommendedName>
        <fullName evidence="16">UDP-N-acetylenolpyruvoylglucosamine reductase</fullName>
        <ecNumber evidence="16">1.3.1.98</ecNumber>
    </recommendedName>
    <alternativeName>
        <fullName evidence="16">UDP-N-acetylmuramate dehydrogenase</fullName>
    </alternativeName>
</protein>
<comment type="pathway">
    <text evidence="4 16">Cell wall biogenesis; peptidoglycan biosynthesis.</text>
</comment>
<feature type="active site" evidence="16">
    <location>
        <position position="319"/>
    </location>
</feature>
<organism evidence="18 19">
    <name type="scientific">Microseira wollei NIES-4236</name>
    <dbReference type="NCBI Taxonomy" id="2530354"/>
    <lineage>
        <taxon>Bacteria</taxon>
        <taxon>Bacillati</taxon>
        <taxon>Cyanobacteriota</taxon>
        <taxon>Cyanophyceae</taxon>
        <taxon>Oscillatoriophycideae</taxon>
        <taxon>Aerosakkonematales</taxon>
        <taxon>Aerosakkonemataceae</taxon>
        <taxon>Microseira</taxon>
    </lineage>
</organism>
<dbReference type="InterPro" id="IPR003170">
    <property type="entry name" value="MurB"/>
</dbReference>
<keyword evidence="14 16" id="KW-0961">Cell wall biogenesis/degradation</keyword>
<keyword evidence="7 16" id="KW-0285">Flavoprotein</keyword>
<reference evidence="18" key="1">
    <citation type="submission" date="2019-10" db="EMBL/GenBank/DDBJ databases">
        <title>Draft genome sequece of Microseira wollei NIES-4236.</title>
        <authorList>
            <person name="Yamaguchi H."/>
            <person name="Suzuki S."/>
            <person name="Kawachi M."/>
        </authorList>
    </citation>
    <scope>NUCLEOTIDE SEQUENCE</scope>
    <source>
        <strain evidence="18">NIES-4236</strain>
    </source>
</reference>
<dbReference type="PROSITE" id="PS51387">
    <property type="entry name" value="FAD_PCMH"/>
    <property type="match status" value="1"/>
</dbReference>
<evidence type="ECO:0000256" key="3">
    <source>
        <dbReference type="ARBA" id="ARBA00004496"/>
    </source>
</evidence>
<keyword evidence="5 16" id="KW-0963">Cytoplasm</keyword>
<dbReference type="InterPro" id="IPR006094">
    <property type="entry name" value="Oxid_FAD_bind_N"/>
</dbReference>
<dbReference type="Gene3D" id="3.30.465.10">
    <property type="match status" value="1"/>
</dbReference>
<dbReference type="InterPro" id="IPR011601">
    <property type="entry name" value="MurB_C"/>
</dbReference>
<comment type="function">
    <text evidence="2 16">Cell wall formation.</text>
</comment>
<evidence type="ECO:0000256" key="15">
    <source>
        <dbReference type="ARBA" id="ARBA00048914"/>
    </source>
</evidence>
<dbReference type="GO" id="GO:0005829">
    <property type="term" value="C:cytosol"/>
    <property type="evidence" value="ECO:0007669"/>
    <property type="project" value="TreeGrafter"/>
</dbReference>
<dbReference type="Gene3D" id="3.90.78.10">
    <property type="entry name" value="UDP-N-acetylenolpyruvoylglucosamine reductase, C-terminal domain"/>
    <property type="match status" value="1"/>
</dbReference>
<comment type="similarity">
    <text evidence="16">Belongs to the MurB family.</text>
</comment>
<evidence type="ECO:0000256" key="5">
    <source>
        <dbReference type="ARBA" id="ARBA00022490"/>
    </source>
</evidence>
<evidence type="ECO:0000256" key="14">
    <source>
        <dbReference type="ARBA" id="ARBA00023316"/>
    </source>
</evidence>
<evidence type="ECO:0000256" key="12">
    <source>
        <dbReference type="ARBA" id="ARBA00023002"/>
    </source>
</evidence>
<dbReference type="NCBIfam" id="NF010480">
    <property type="entry name" value="PRK13905.1"/>
    <property type="match status" value="1"/>
</dbReference>
<dbReference type="HAMAP" id="MF_00037">
    <property type="entry name" value="MurB"/>
    <property type="match status" value="1"/>
</dbReference>
<keyword evidence="11 16" id="KW-0573">Peptidoglycan synthesis</keyword>
<comment type="catalytic activity">
    <reaction evidence="15 16">
        <text>UDP-N-acetyl-alpha-D-muramate + NADP(+) = UDP-N-acetyl-3-O-(1-carboxyvinyl)-alpha-D-glucosamine + NADPH + H(+)</text>
        <dbReference type="Rhea" id="RHEA:12248"/>
        <dbReference type="ChEBI" id="CHEBI:15378"/>
        <dbReference type="ChEBI" id="CHEBI:57783"/>
        <dbReference type="ChEBI" id="CHEBI:58349"/>
        <dbReference type="ChEBI" id="CHEBI:68483"/>
        <dbReference type="ChEBI" id="CHEBI:70757"/>
        <dbReference type="EC" id="1.3.1.98"/>
    </reaction>
</comment>
<evidence type="ECO:0000256" key="10">
    <source>
        <dbReference type="ARBA" id="ARBA00022960"/>
    </source>
</evidence>
<dbReference type="PANTHER" id="PTHR21071:SF4">
    <property type="entry name" value="UDP-N-ACETYLENOLPYRUVOYLGLUCOSAMINE REDUCTASE"/>
    <property type="match status" value="1"/>
</dbReference>
<evidence type="ECO:0000256" key="16">
    <source>
        <dbReference type="HAMAP-Rule" id="MF_00037"/>
    </source>
</evidence>
<dbReference type="GO" id="GO:0008360">
    <property type="term" value="P:regulation of cell shape"/>
    <property type="evidence" value="ECO:0007669"/>
    <property type="project" value="UniProtKB-KW"/>
</dbReference>
<dbReference type="PANTHER" id="PTHR21071">
    <property type="entry name" value="UDP-N-ACETYLENOLPYRUVOYLGLUCOSAMINE REDUCTASE"/>
    <property type="match status" value="1"/>
</dbReference>
<keyword evidence="8 16" id="KW-0274">FAD</keyword>
<dbReference type="EC" id="1.3.1.98" evidence="16"/>
<evidence type="ECO:0000256" key="8">
    <source>
        <dbReference type="ARBA" id="ARBA00022827"/>
    </source>
</evidence>
<dbReference type="GO" id="GO:0071949">
    <property type="term" value="F:FAD binding"/>
    <property type="evidence" value="ECO:0007669"/>
    <property type="project" value="InterPro"/>
</dbReference>
<dbReference type="NCBIfam" id="TIGR00179">
    <property type="entry name" value="murB"/>
    <property type="match status" value="1"/>
</dbReference>
<accession>A0AAV3XTM3</accession>
<keyword evidence="19" id="KW-1185">Reference proteome</keyword>
<evidence type="ECO:0000259" key="17">
    <source>
        <dbReference type="PROSITE" id="PS51387"/>
    </source>
</evidence>
<dbReference type="InterPro" id="IPR016169">
    <property type="entry name" value="FAD-bd_PCMH_sub2"/>
</dbReference>
<comment type="caution">
    <text evidence="18">The sequence shown here is derived from an EMBL/GenBank/DDBJ whole genome shotgun (WGS) entry which is preliminary data.</text>
</comment>
<evidence type="ECO:0000313" key="19">
    <source>
        <dbReference type="Proteomes" id="UP001050975"/>
    </source>
</evidence>
<evidence type="ECO:0000256" key="13">
    <source>
        <dbReference type="ARBA" id="ARBA00023306"/>
    </source>
</evidence>
<dbReference type="EMBL" id="BLAY01000223">
    <property type="protein sequence ID" value="GET43452.1"/>
    <property type="molecule type" value="Genomic_DNA"/>
</dbReference>
<evidence type="ECO:0000313" key="18">
    <source>
        <dbReference type="EMBL" id="GET43452.1"/>
    </source>
</evidence>
<dbReference type="GO" id="GO:0008762">
    <property type="term" value="F:UDP-N-acetylmuramate dehydrogenase activity"/>
    <property type="evidence" value="ECO:0007669"/>
    <property type="project" value="UniProtKB-UniRule"/>
</dbReference>
<dbReference type="InterPro" id="IPR016167">
    <property type="entry name" value="FAD-bd_PCMH_sub1"/>
</dbReference>
<dbReference type="InterPro" id="IPR016166">
    <property type="entry name" value="FAD-bd_PCMH"/>
</dbReference>
<dbReference type="Proteomes" id="UP001050975">
    <property type="component" value="Unassembled WGS sequence"/>
</dbReference>
<dbReference type="InterPro" id="IPR036318">
    <property type="entry name" value="FAD-bd_PCMH-like_sf"/>
</dbReference>
<dbReference type="InterPro" id="IPR036635">
    <property type="entry name" value="MurB_C_sf"/>
</dbReference>
<evidence type="ECO:0000256" key="4">
    <source>
        <dbReference type="ARBA" id="ARBA00004752"/>
    </source>
</evidence>
<dbReference type="Pfam" id="PF02873">
    <property type="entry name" value="MurB_C"/>
    <property type="match status" value="1"/>
</dbReference>
<sequence length="329" mass="35483">MTISYDLSKSLNVTSSTSQIVSADTKSRHIHLPGTDCTIKQGVSLASLTTFRVGGPAEWYVAPRHLEELQASFEWAQSQGLSVTLLGAGSNLLVSDRGLPGLVICTRHMRSTYFDPETGQVTAAAGEPLVRLAWQAAERGLQGLEWAVGIPGTVGGAVVMNAGAHNSCTADILVNAHVLYPDGKLEIVTPQNLGYSYRTSNLQGDRRLVTQATFQLKPGADAAQLIATTAAHLKQRHSTQPYNKPNCGSVFRNPKPHAAGWLIEQTGLKGHRIGNAAVAQRHANFILNCGGATASDIFQLIRFVQQKVEQEWSLLLEPEVKILGDFQLI</sequence>
<dbReference type="RefSeq" id="WP_226592279.1">
    <property type="nucleotide sequence ID" value="NZ_BLAY01000223.1"/>
</dbReference>
<evidence type="ECO:0000256" key="7">
    <source>
        <dbReference type="ARBA" id="ARBA00022630"/>
    </source>
</evidence>
<keyword evidence="9 16" id="KW-0521">NADP</keyword>
<keyword evidence="6 16" id="KW-0132">Cell division</keyword>
<dbReference type="Pfam" id="PF01565">
    <property type="entry name" value="FAD_binding_4"/>
    <property type="match status" value="1"/>
</dbReference>
<feature type="active site" evidence="16">
    <location>
        <position position="198"/>
    </location>
</feature>
<comment type="subcellular location">
    <subcellularLocation>
        <location evidence="3 16">Cytoplasm</location>
    </subcellularLocation>
</comment>
<gene>
    <name evidence="16" type="primary">murB</name>
    <name evidence="18" type="ORF">MiSe_82760</name>
</gene>
<feature type="active site" description="Proton donor" evidence="16">
    <location>
        <position position="249"/>
    </location>
</feature>
<proteinExistence type="inferred from homology"/>
<evidence type="ECO:0000256" key="1">
    <source>
        <dbReference type="ARBA" id="ARBA00001974"/>
    </source>
</evidence>
<dbReference type="AlphaFoldDB" id="A0AAV3XTM3"/>
<dbReference type="Gene3D" id="3.30.43.10">
    <property type="entry name" value="Uridine Diphospho-n-acetylenolpyruvylglucosamine Reductase, domain 2"/>
    <property type="match status" value="1"/>
</dbReference>
<comment type="cofactor">
    <cofactor evidence="1 16">
        <name>FAD</name>
        <dbReference type="ChEBI" id="CHEBI:57692"/>
    </cofactor>
</comment>
<evidence type="ECO:0000256" key="2">
    <source>
        <dbReference type="ARBA" id="ARBA00003921"/>
    </source>
</evidence>
<keyword evidence="12 16" id="KW-0560">Oxidoreductase</keyword>
<dbReference type="GO" id="GO:0051301">
    <property type="term" value="P:cell division"/>
    <property type="evidence" value="ECO:0007669"/>
    <property type="project" value="UniProtKB-KW"/>
</dbReference>
<keyword evidence="13 16" id="KW-0131">Cell cycle</keyword>
<dbReference type="SUPFAM" id="SSF56176">
    <property type="entry name" value="FAD-binding/transporter-associated domain-like"/>
    <property type="match status" value="1"/>
</dbReference>
<name>A0AAV3XTM3_9CYAN</name>
<dbReference type="GO" id="GO:0009252">
    <property type="term" value="P:peptidoglycan biosynthetic process"/>
    <property type="evidence" value="ECO:0007669"/>
    <property type="project" value="UniProtKB-UniRule"/>
</dbReference>
<dbReference type="GO" id="GO:0071555">
    <property type="term" value="P:cell wall organization"/>
    <property type="evidence" value="ECO:0007669"/>
    <property type="project" value="UniProtKB-KW"/>
</dbReference>
<dbReference type="SUPFAM" id="SSF56194">
    <property type="entry name" value="Uridine diphospho-N-Acetylenolpyruvylglucosamine reductase, MurB, C-terminal domain"/>
    <property type="match status" value="1"/>
</dbReference>
<keyword evidence="10 16" id="KW-0133">Cell shape</keyword>
<evidence type="ECO:0000256" key="11">
    <source>
        <dbReference type="ARBA" id="ARBA00022984"/>
    </source>
</evidence>